<feature type="region of interest" description="Disordered" evidence="3">
    <location>
        <begin position="184"/>
        <end position="215"/>
    </location>
</feature>
<dbReference type="eggNOG" id="COG1309">
    <property type="taxonomic scope" value="Bacteria"/>
</dbReference>
<dbReference type="EMBL" id="CP005080">
    <property type="protein sequence ID" value="AGK79919.1"/>
    <property type="molecule type" value="Genomic_DNA"/>
</dbReference>
<protein>
    <submittedName>
        <fullName evidence="5">TetR-family transcriptional regulator</fullName>
    </submittedName>
</protein>
<evidence type="ECO:0000313" key="5">
    <source>
        <dbReference type="EMBL" id="AGK79919.1"/>
    </source>
</evidence>
<dbReference type="SUPFAM" id="SSF46689">
    <property type="entry name" value="Homeodomain-like"/>
    <property type="match status" value="1"/>
</dbReference>
<keyword evidence="1 2" id="KW-0238">DNA-binding</keyword>
<accession>N0CY82</accession>
<feature type="DNA-binding region" description="H-T-H motif" evidence="2">
    <location>
        <begin position="30"/>
        <end position="49"/>
    </location>
</feature>
<dbReference type="PRINTS" id="PR00455">
    <property type="entry name" value="HTHTETR"/>
</dbReference>
<dbReference type="Gene3D" id="1.10.357.10">
    <property type="entry name" value="Tetracycline Repressor, domain 2"/>
    <property type="match status" value="1"/>
</dbReference>
<name>N0CY82_STRMI</name>
<reference evidence="5 6" key="1">
    <citation type="submission" date="2013-04" db="EMBL/GenBank/DDBJ databases">
        <title>Complete genome sequence of Streptomyces fulvissimus.</title>
        <authorList>
            <person name="Myronovskyi M."/>
            <person name="Tokovenko B."/>
            <person name="Manderscheid N."/>
            <person name="Petzke L."/>
            <person name="Luzhetskyy A."/>
        </authorList>
    </citation>
    <scope>NUCLEOTIDE SEQUENCE [LARGE SCALE GENOMIC DNA]</scope>
    <source>
        <strain evidence="5 6">DSM 40593</strain>
    </source>
</reference>
<evidence type="ECO:0000313" key="6">
    <source>
        <dbReference type="Proteomes" id="UP000013304"/>
    </source>
</evidence>
<dbReference type="AlphaFoldDB" id="N0CY82"/>
<evidence type="ECO:0000256" key="1">
    <source>
        <dbReference type="ARBA" id="ARBA00023125"/>
    </source>
</evidence>
<evidence type="ECO:0000256" key="3">
    <source>
        <dbReference type="SAM" id="MobiDB-lite"/>
    </source>
</evidence>
<dbReference type="PATRIC" id="fig|1303692.3.peg.5053"/>
<organism evidence="5 6">
    <name type="scientific">Streptomyces microflavus DSM 40593</name>
    <dbReference type="NCBI Taxonomy" id="1303692"/>
    <lineage>
        <taxon>Bacteria</taxon>
        <taxon>Bacillati</taxon>
        <taxon>Actinomycetota</taxon>
        <taxon>Actinomycetes</taxon>
        <taxon>Kitasatosporales</taxon>
        <taxon>Streptomycetaceae</taxon>
        <taxon>Streptomyces</taxon>
    </lineage>
</organism>
<dbReference type="HOGENOM" id="CLU_868544_0_0_11"/>
<proteinExistence type="predicted"/>
<dbReference type="Proteomes" id="UP000013304">
    <property type="component" value="Chromosome"/>
</dbReference>
<dbReference type="Pfam" id="PF00440">
    <property type="entry name" value="TetR_N"/>
    <property type="match status" value="1"/>
</dbReference>
<sequence length="320" mass="33699">MREAAMPTAREALLDAALRALADRPWRTVRMVDVAALAGVSRQTLYNEFGTKDGLATALLRQAADGYLTGVDRALTAPAPERPAAVAFWTVRAAREDPLVKGLLTGIWEEGLPRPGHDVPGPARLLGLARDRMAAASLPAAEPDSTTEPGSAEAAGRAAERCELVLRLALSCVIVPCRNRPCPAHHAAATTGEQGLTSSPVEPLGSGAQMPTHGRGTTMRTLVLGRTPARVTAVLATLRADGFDAQGVSTDEEALTLLRTGEFGVLIIGGGVGPASRSAIRAFAAEHKVRRVIDGALREPFDTYVRNEFEPLIREAAAQG</sequence>
<dbReference type="InterPro" id="IPR001647">
    <property type="entry name" value="HTH_TetR"/>
</dbReference>
<evidence type="ECO:0000259" key="4">
    <source>
        <dbReference type="PROSITE" id="PS50977"/>
    </source>
</evidence>
<evidence type="ECO:0000256" key="2">
    <source>
        <dbReference type="PROSITE-ProRule" id="PRU00335"/>
    </source>
</evidence>
<dbReference type="InterPro" id="IPR009057">
    <property type="entry name" value="Homeodomain-like_sf"/>
</dbReference>
<feature type="compositionally biased region" description="Polar residues" evidence="3">
    <location>
        <begin position="191"/>
        <end position="200"/>
    </location>
</feature>
<dbReference type="GO" id="GO:0003677">
    <property type="term" value="F:DNA binding"/>
    <property type="evidence" value="ECO:0007669"/>
    <property type="project" value="UniProtKB-UniRule"/>
</dbReference>
<dbReference type="KEGG" id="sfi:SFUL_5025"/>
<feature type="domain" description="HTH tetR-type" evidence="4">
    <location>
        <begin position="7"/>
        <end position="67"/>
    </location>
</feature>
<dbReference type="PROSITE" id="PS50977">
    <property type="entry name" value="HTH_TETR_2"/>
    <property type="match status" value="1"/>
</dbReference>
<gene>
    <name evidence="5" type="ORF">SFUL_5025</name>
</gene>